<dbReference type="InterPro" id="IPR004145">
    <property type="entry name" value="DUF243"/>
</dbReference>
<feature type="compositionally biased region" description="Low complexity" evidence="1">
    <location>
        <begin position="421"/>
        <end position="439"/>
    </location>
</feature>
<dbReference type="PANTHER" id="PTHR31927:SF13">
    <property type="entry name" value="TWEEDLEBETA"/>
    <property type="match status" value="1"/>
</dbReference>
<sequence length="502" mass="52867">MHFIEQSLVQVVLLNVHIRLHLTLISDSDYFSKQIFAIAVGVVAGDVGLGYHYKVPQTSYGVPAYQSSTASSIYNSGLTGNTNNNNYNNQHSGSIGTGSNYYTGYNTHGGLSSTSGQNTGYTGFQTVASSAATVPDNTYYQYTNFLQPNYQTSGDYSAFNQYQTSGQYQSSAVEKYQQYYNVIQEQPAQVFKHYYVHAAPEEPETPKPRQPIVLPPSQKHYKIIFIKAPSTPAQPPQIIPVPQQNEEKTLVYVLVKKPEEAQKIVLPKLEQKPPTKPEVYFIKYNNKQDSQSVINNIVSDLNKGSNVGSGYSSYSDGSTVYTTSNQGSSSSGPTYAESFSLSGNKGSSSLGSSNAFGSSTFGSGGSSSSSTHSSESSGTNIFGSGSSGSSTFGSESTSSTFGSGLSGSSTFASGSTGTGNHGSSTGTSSSSAFGSSYDGSKGQSVSISTIDGGVTDNGYDSSSGLSTLSTTASTLTGYDANAISTSQGIPHETYGPPKFKVL</sequence>
<evidence type="ECO:0000259" key="2">
    <source>
        <dbReference type="SMART" id="SM00690"/>
    </source>
</evidence>
<name>A0AAV1L3X3_9NEOP</name>
<evidence type="ECO:0000256" key="1">
    <source>
        <dbReference type="SAM" id="MobiDB-lite"/>
    </source>
</evidence>
<dbReference type="GO" id="GO:0008010">
    <property type="term" value="F:structural constituent of chitin-based larval cuticle"/>
    <property type="evidence" value="ECO:0007669"/>
    <property type="project" value="TreeGrafter"/>
</dbReference>
<accession>A0AAV1L3X3</accession>
<proteinExistence type="predicted"/>
<dbReference type="Pfam" id="PF03103">
    <property type="entry name" value="DUF243"/>
    <property type="match status" value="1"/>
</dbReference>
<feature type="domain" description="DUF243" evidence="2">
    <location>
        <begin position="188"/>
        <end position="289"/>
    </location>
</feature>
<comment type="caution">
    <text evidence="3">The sequence shown here is derived from an EMBL/GenBank/DDBJ whole genome shotgun (WGS) entry which is preliminary data.</text>
</comment>
<organism evidence="3 4">
    <name type="scientific">Parnassius mnemosyne</name>
    <name type="common">clouded apollo</name>
    <dbReference type="NCBI Taxonomy" id="213953"/>
    <lineage>
        <taxon>Eukaryota</taxon>
        <taxon>Metazoa</taxon>
        <taxon>Ecdysozoa</taxon>
        <taxon>Arthropoda</taxon>
        <taxon>Hexapoda</taxon>
        <taxon>Insecta</taxon>
        <taxon>Pterygota</taxon>
        <taxon>Neoptera</taxon>
        <taxon>Endopterygota</taxon>
        <taxon>Lepidoptera</taxon>
        <taxon>Glossata</taxon>
        <taxon>Ditrysia</taxon>
        <taxon>Papilionoidea</taxon>
        <taxon>Papilionidae</taxon>
        <taxon>Parnassiinae</taxon>
        <taxon>Parnassini</taxon>
        <taxon>Parnassius</taxon>
        <taxon>Driopa</taxon>
    </lineage>
</organism>
<dbReference type="PANTHER" id="PTHR31927">
    <property type="entry name" value="FI07246P-RELATED-RELATED"/>
    <property type="match status" value="1"/>
</dbReference>
<reference evidence="3 4" key="1">
    <citation type="submission" date="2023-11" db="EMBL/GenBank/DDBJ databases">
        <authorList>
            <person name="Hedman E."/>
            <person name="Englund M."/>
            <person name="Stromberg M."/>
            <person name="Nyberg Akerstrom W."/>
            <person name="Nylinder S."/>
            <person name="Jareborg N."/>
            <person name="Kallberg Y."/>
            <person name="Kronander E."/>
        </authorList>
    </citation>
    <scope>NUCLEOTIDE SEQUENCE [LARGE SCALE GENOMIC DNA]</scope>
</reference>
<protein>
    <recommendedName>
        <fullName evidence="2">DUF243 domain-containing protein</fullName>
    </recommendedName>
</protein>
<feature type="compositionally biased region" description="Low complexity" evidence="1">
    <location>
        <begin position="361"/>
        <end position="415"/>
    </location>
</feature>
<dbReference type="GO" id="GO:0040003">
    <property type="term" value="P:chitin-based cuticle development"/>
    <property type="evidence" value="ECO:0007669"/>
    <property type="project" value="TreeGrafter"/>
</dbReference>
<feature type="region of interest" description="Disordered" evidence="1">
    <location>
        <begin position="321"/>
        <end position="343"/>
    </location>
</feature>
<feature type="region of interest" description="Disordered" evidence="1">
    <location>
        <begin position="361"/>
        <end position="439"/>
    </location>
</feature>
<dbReference type="AlphaFoldDB" id="A0AAV1L3X3"/>
<evidence type="ECO:0000313" key="3">
    <source>
        <dbReference type="EMBL" id="CAK1588712.1"/>
    </source>
</evidence>
<evidence type="ECO:0000313" key="4">
    <source>
        <dbReference type="Proteomes" id="UP001314205"/>
    </source>
</evidence>
<keyword evidence="4" id="KW-1185">Reference proteome</keyword>
<dbReference type="Proteomes" id="UP001314205">
    <property type="component" value="Unassembled WGS sequence"/>
</dbReference>
<dbReference type="GO" id="GO:0062129">
    <property type="term" value="C:chitin-based extracellular matrix"/>
    <property type="evidence" value="ECO:0007669"/>
    <property type="project" value="TreeGrafter"/>
</dbReference>
<dbReference type="SMART" id="SM00690">
    <property type="entry name" value="DM5"/>
    <property type="match status" value="1"/>
</dbReference>
<gene>
    <name evidence="3" type="ORF">PARMNEM_LOCUS9313</name>
</gene>
<dbReference type="EMBL" id="CAVLGL010000082">
    <property type="protein sequence ID" value="CAK1588712.1"/>
    <property type="molecule type" value="Genomic_DNA"/>
</dbReference>